<reference evidence="2 4" key="2">
    <citation type="submission" date="2018-10" db="EMBL/GenBank/DDBJ databases">
        <title>Detection and isolation of Mycoplasma hominis as a predominant microorganism from pelvic cavity of patient with salpingitis and tubo-ovarian abscess.</title>
        <authorList>
            <person name="Guschin A.E."/>
            <person name="Khayrullina G.A."/>
            <person name="Rakovskaya I.V."/>
            <person name="Shelenkov A.A."/>
            <person name="Shagin D.A."/>
        </authorList>
    </citation>
    <scope>NUCLEOTIDE SEQUENCE [LARGE SCALE GENOMIC DNA]</scope>
    <source>
        <strain evidence="2">TO0613</strain>
        <strain evidence="4">TOA</strain>
    </source>
</reference>
<keyword evidence="1" id="KW-1133">Transmembrane helix</keyword>
<evidence type="ECO:0000313" key="2">
    <source>
        <dbReference type="EMBL" id="AYN65135.1"/>
    </source>
</evidence>
<reference evidence="2 4" key="1">
    <citation type="submission" date="2014-08" db="EMBL/GenBank/DDBJ databases">
        <authorList>
            <person name="Kuleshov K."/>
            <person name="Dedkov V."/>
            <person name="Markelov M."/>
            <person name="Pimkina E."/>
        </authorList>
    </citation>
    <scope>NUCLEOTIDE SEQUENCE [LARGE SCALE GENOMIC DNA]</scope>
    <source>
        <strain evidence="2">TO0613</strain>
        <strain evidence="4">TOA</strain>
    </source>
</reference>
<dbReference type="NCBIfam" id="NF045849">
    <property type="entry name" value="ICE_MMCAP2_0565"/>
    <property type="match status" value="1"/>
</dbReference>
<dbReference type="Proteomes" id="UP000029712">
    <property type="component" value="Chromosome"/>
</dbReference>
<accession>A0A454C8Y0</accession>
<dbReference type="AlphaFoldDB" id="A0A454C8Y0"/>
<dbReference type="OrthoDB" id="9995576at2"/>
<dbReference type="RefSeq" id="WP_036439040.1">
    <property type="nucleotide sequence ID" value="NZ_CP033021.1"/>
</dbReference>
<dbReference type="EMBL" id="CP033021">
    <property type="protein sequence ID" value="AYN65344.1"/>
    <property type="molecule type" value="Genomic_DNA"/>
</dbReference>
<evidence type="ECO:0000256" key="1">
    <source>
        <dbReference type="SAM" id="Phobius"/>
    </source>
</evidence>
<organism evidence="2 4">
    <name type="scientific">Metamycoplasma hominis</name>
    <name type="common">Mycoplasma hominis</name>
    <dbReference type="NCBI Taxonomy" id="2098"/>
    <lineage>
        <taxon>Bacteria</taxon>
        <taxon>Bacillati</taxon>
        <taxon>Mycoplasmatota</taxon>
        <taxon>Mycoplasmoidales</taxon>
        <taxon>Metamycoplasmataceae</taxon>
        <taxon>Metamycoplasma</taxon>
    </lineage>
</organism>
<sequence>MKIDDKSFSFLGNFSETIMRSIFIALIPVAIILLIGMILWARSQNAATKDPNERKQNNLKVWGALSALIILVVMWPLIELIKANVKKPSNVGSQASLFTHAILNNFTISIPKLTNFNLMV</sequence>
<protein>
    <submittedName>
        <fullName evidence="2">Uncharacterized protein</fullName>
    </submittedName>
</protein>
<evidence type="ECO:0000313" key="3">
    <source>
        <dbReference type="EMBL" id="AYN65344.1"/>
    </source>
</evidence>
<keyword evidence="1" id="KW-0812">Transmembrane</keyword>
<proteinExistence type="predicted"/>
<feature type="transmembrane region" description="Helical" evidence="1">
    <location>
        <begin position="61"/>
        <end position="78"/>
    </location>
</feature>
<keyword evidence="1" id="KW-0472">Membrane</keyword>
<feature type="transmembrane region" description="Helical" evidence="1">
    <location>
        <begin position="21"/>
        <end position="41"/>
    </location>
</feature>
<evidence type="ECO:0000313" key="4">
    <source>
        <dbReference type="Proteomes" id="UP000029712"/>
    </source>
</evidence>
<dbReference type="EMBL" id="CP033021">
    <property type="protein sequence ID" value="AYN65135.1"/>
    <property type="molecule type" value="Genomic_DNA"/>
</dbReference>
<gene>
    <name evidence="2" type="ORF">KN71_000150</name>
    <name evidence="3" type="ORF">KN71_001330</name>
</gene>
<name>A0A454C8Y0_METHO</name>